<dbReference type="Gene3D" id="3.40.50.720">
    <property type="entry name" value="NAD(P)-binding Rossmann-like Domain"/>
    <property type="match status" value="1"/>
</dbReference>
<dbReference type="InterPro" id="IPR057326">
    <property type="entry name" value="KR_dom"/>
</dbReference>
<dbReference type="InterPro" id="IPR036291">
    <property type="entry name" value="NAD(P)-bd_dom_sf"/>
</dbReference>
<dbReference type="GO" id="GO:0016491">
    <property type="term" value="F:oxidoreductase activity"/>
    <property type="evidence" value="ECO:0007669"/>
    <property type="project" value="UniProtKB-KW"/>
</dbReference>
<protein>
    <recommendedName>
        <fullName evidence="3">Ketoreductase domain-containing protein</fullName>
    </recommendedName>
</protein>
<sequence length="262" mass="27493">MLGDLTGKVAIVTGSGQGIGEGIAKVFAQAGAAVVVATRTASNGQETVDDILKAGGDAMLIQCDVGHRDAVEGLVATTVERYERVDIGIHNAGIYAMHTVEDLSDEVLDETLAVNLKAAFWLTQACLPHFRQQGGGRLIFTSSVTGPRVAMPKTSHYAMSKGGMNAFIRTAALEFARENITVNGVEPGYIMTQAMKALASDEEVEAIASCIPKGNLGTSEDIGNTMLFLASDEAAYITGQTVVVDGASTLPESQVVMDGFYD</sequence>
<evidence type="ECO:0000256" key="1">
    <source>
        <dbReference type="ARBA" id="ARBA00006484"/>
    </source>
</evidence>
<dbReference type="SUPFAM" id="SSF51735">
    <property type="entry name" value="NAD(P)-binding Rossmann-fold domains"/>
    <property type="match status" value="1"/>
</dbReference>
<dbReference type="FunFam" id="3.40.50.720:FF:000084">
    <property type="entry name" value="Short-chain dehydrogenase reductase"/>
    <property type="match status" value="1"/>
</dbReference>
<dbReference type="PANTHER" id="PTHR43639">
    <property type="entry name" value="OXIDOREDUCTASE, SHORT-CHAIN DEHYDROGENASE/REDUCTASE FAMILY (AFU_ORTHOLOGUE AFUA_5G02870)"/>
    <property type="match status" value="1"/>
</dbReference>
<dbReference type="NCBIfam" id="NF009468">
    <property type="entry name" value="PRK12826.1-4"/>
    <property type="match status" value="1"/>
</dbReference>
<dbReference type="PRINTS" id="PR00080">
    <property type="entry name" value="SDRFAMILY"/>
</dbReference>
<evidence type="ECO:0000256" key="2">
    <source>
        <dbReference type="ARBA" id="ARBA00023002"/>
    </source>
</evidence>
<dbReference type="PANTHER" id="PTHR43639:SF1">
    <property type="entry name" value="SHORT-CHAIN DEHYDROGENASE_REDUCTASE FAMILY PROTEIN"/>
    <property type="match status" value="1"/>
</dbReference>
<feature type="domain" description="Ketoreductase" evidence="3">
    <location>
        <begin position="8"/>
        <end position="188"/>
    </location>
</feature>
<dbReference type="InterPro" id="IPR020904">
    <property type="entry name" value="Sc_DH/Rdtase_CS"/>
</dbReference>
<evidence type="ECO:0000313" key="4">
    <source>
        <dbReference type="EMBL" id="SUZ65706.1"/>
    </source>
</evidence>
<keyword evidence="2" id="KW-0560">Oxidoreductase</keyword>
<organism evidence="4">
    <name type="scientific">marine metagenome</name>
    <dbReference type="NCBI Taxonomy" id="408172"/>
    <lineage>
        <taxon>unclassified sequences</taxon>
        <taxon>metagenomes</taxon>
        <taxon>ecological metagenomes</taxon>
    </lineage>
</organism>
<comment type="similarity">
    <text evidence="1">Belongs to the short-chain dehydrogenases/reductases (SDR) family.</text>
</comment>
<dbReference type="InterPro" id="IPR002347">
    <property type="entry name" value="SDR_fam"/>
</dbReference>
<evidence type="ECO:0000259" key="3">
    <source>
        <dbReference type="SMART" id="SM00822"/>
    </source>
</evidence>
<gene>
    <name evidence="4" type="ORF">METZ01_LOCUS18560</name>
</gene>
<reference evidence="4" key="1">
    <citation type="submission" date="2018-05" db="EMBL/GenBank/DDBJ databases">
        <authorList>
            <person name="Lanie J.A."/>
            <person name="Ng W.-L."/>
            <person name="Kazmierczak K.M."/>
            <person name="Andrzejewski T.M."/>
            <person name="Davidsen T.M."/>
            <person name="Wayne K.J."/>
            <person name="Tettelin H."/>
            <person name="Glass J.I."/>
            <person name="Rusch D."/>
            <person name="Podicherti R."/>
            <person name="Tsui H.-C.T."/>
            <person name="Winkler M.E."/>
        </authorList>
    </citation>
    <scope>NUCLEOTIDE SEQUENCE</scope>
</reference>
<dbReference type="CDD" id="cd05233">
    <property type="entry name" value="SDR_c"/>
    <property type="match status" value="1"/>
</dbReference>
<accession>A0A381PFB2</accession>
<name>A0A381PFB2_9ZZZZ</name>
<dbReference type="AlphaFoldDB" id="A0A381PFB2"/>
<dbReference type="SMART" id="SM00822">
    <property type="entry name" value="PKS_KR"/>
    <property type="match status" value="1"/>
</dbReference>
<dbReference type="PROSITE" id="PS00061">
    <property type="entry name" value="ADH_SHORT"/>
    <property type="match status" value="1"/>
</dbReference>
<dbReference type="EMBL" id="UINC01000966">
    <property type="protein sequence ID" value="SUZ65706.1"/>
    <property type="molecule type" value="Genomic_DNA"/>
</dbReference>
<dbReference type="Pfam" id="PF13561">
    <property type="entry name" value="adh_short_C2"/>
    <property type="match status" value="1"/>
</dbReference>
<dbReference type="PRINTS" id="PR00081">
    <property type="entry name" value="GDHRDH"/>
</dbReference>
<proteinExistence type="inferred from homology"/>
<dbReference type="NCBIfam" id="NF005559">
    <property type="entry name" value="PRK07231.1"/>
    <property type="match status" value="1"/>
</dbReference>